<evidence type="ECO:0000256" key="1">
    <source>
        <dbReference type="SAM" id="MobiDB-lite"/>
    </source>
</evidence>
<gene>
    <name evidence="2" type="ORF">GZ77_04945</name>
</gene>
<dbReference type="RefSeq" id="WP_034873130.1">
    <property type="nucleotide sequence ID" value="NZ_JOKG01000001.1"/>
</dbReference>
<protein>
    <submittedName>
        <fullName evidence="2">Uncharacterized protein</fullName>
    </submittedName>
</protein>
<proteinExistence type="predicted"/>
<dbReference type="Proteomes" id="UP000028006">
    <property type="component" value="Unassembled WGS sequence"/>
</dbReference>
<organism evidence="2 3">
    <name type="scientific">Endozoicomonas montiporae</name>
    <dbReference type="NCBI Taxonomy" id="1027273"/>
    <lineage>
        <taxon>Bacteria</taxon>
        <taxon>Pseudomonadati</taxon>
        <taxon>Pseudomonadota</taxon>
        <taxon>Gammaproteobacteria</taxon>
        <taxon>Oceanospirillales</taxon>
        <taxon>Endozoicomonadaceae</taxon>
        <taxon>Endozoicomonas</taxon>
    </lineage>
</organism>
<keyword evidence="3" id="KW-1185">Reference proteome</keyword>
<feature type="compositionally biased region" description="Low complexity" evidence="1">
    <location>
        <begin position="54"/>
        <end position="65"/>
    </location>
</feature>
<reference evidence="2 3" key="1">
    <citation type="submission" date="2014-06" db="EMBL/GenBank/DDBJ databases">
        <title>Whole Genome Sequences of Three Symbiotic Endozoicomonas Bacteria.</title>
        <authorList>
            <person name="Neave M.J."/>
            <person name="Apprill A."/>
            <person name="Voolstra C.R."/>
        </authorList>
    </citation>
    <scope>NUCLEOTIDE SEQUENCE [LARGE SCALE GENOMIC DNA]</scope>
    <source>
        <strain evidence="2 3">LMG 24815</strain>
    </source>
</reference>
<accession>A0A081NBP1</accession>
<evidence type="ECO:0000313" key="3">
    <source>
        <dbReference type="Proteomes" id="UP000028006"/>
    </source>
</evidence>
<feature type="region of interest" description="Disordered" evidence="1">
    <location>
        <begin position="38"/>
        <end position="65"/>
    </location>
</feature>
<sequence length="318" mass="35412">MAINGPSGRPFKLRTGVSKVFKKLKIDNKVKRLKESLKPKWGRNITPTKLQRQSANSASSEAAPSVVADIPLKSRKVNKEAPQVDALIRSAFDTGSEEAASADEPWFDGFGPVSQPVVQKKAEQQDSKQLNKEVIKRLELYKNDVVVADLLEERSLETLRQLSKSDDLPEQALTVLNDKLLKKQLQSYAGQARYNIDLSREIKKERSGQAVVSDIHKKPVDDNALKVENAGTAMVDVFRSLLKEPYHKLDSAEVGQLYNDLSKQDQILFQDMVDTAYLLKSSKGIPGWDDDSDAVGLVSKIAEDQWAKVIREQEGKGV</sequence>
<dbReference type="EMBL" id="JOKG01000001">
    <property type="protein sequence ID" value="KEQ15864.1"/>
    <property type="molecule type" value="Genomic_DNA"/>
</dbReference>
<name>A0A081NBP1_9GAMM</name>
<evidence type="ECO:0000313" key="2">
    <source>
        <dbReference type="EMBL" id="KEQ15864.1"/>
    </source>
</evidence>
<dbReference type="AlphaFoldDB" id="A0A081NBP1"/>
<comment type="caution">
    <text evidence="2">The sequence shown here is derived from an EMBL/GenBank/DDBJ whole genome shotgun (WGS) entry which is preliminary data.</text>
</comment>